<evidence type="ECO:0000259" key="5">
    <source>
        <dbReference type="Pfam" id="PF22675"/>
    </source>
</evidence>
<dbReference type="InterPro" id="IPR010280">
    <property type="entry name" value="U5_MeTrfase_fam"/>
</dbReference>
<comment type="caution">
    <text evidence="4">Lacks conserved residue(s) required for the propagation of feature annotation.</text>
</comment>
<dbReference type="EMBL" id="CAMXCT010001502">
    <property type="protein sequence ID" value="CAI3990678.1"/>
    <property type="molecule type" value="Genomic_DNA"/>
</dbReference>
<dbReference type="GO" id="GO:0006396">
    <property type="term" value="P:RNA processing"/>
    <property type="evidence" value="ECO:0007669"/>
    <property type="project" value="InterPro"/>
</dbReference>
<dbReference type="Gene3D" id="3.40.50.150">
    <property type="entry name" value="Vaccinia Virus protein VP39"/>
    <property type="match status" value="1"/>
</dbReference>
<proteinExistence type="inferred from homology"/>
<dbReference type="GO" id="GO:0003723">
    <property type="term" value="F:RNA binding"/>
    <property type="evidence" value="ECO:0007669"/>
    <property type="project" value="InterPro"/>
</dbReference>
<dbReference type="Gene3D" id="3.30.1370.10">
    <property type="entry name" value="K Homology domain, type 1"/>
    <property type="match status" value="1"/>
</dbReference>
<dbReference type="PROSITE" id="PS51687">
    <property type="entry name" value="SAM_MT_RNA_M5U"/>
    <property type="match status" value="1"/>
</dbReference>
<name>A0A9P1FW32_9DINO</name>
<gene>
    <name evidence="6" type="ORF">C1SCF055_LOCUS17648</name>
</gene>
<feature type="domain" description="KHDC4/BBP-like KH-domain type I" evidence="5">
    <location>
        <begin position="555"/>
        <end position="628"/>
    </location>
</feature>
<dbReference type="EMBL" id="CAMXCT030001502">
    <property type="protein sequence ID" value="CAL4777990.1"/>
    <property type="molecule type" value="Genomic_DNA"/>
</dbReference>
<evidence type="ECO:0000313" key="8">
    <source>
        <dbReference type="Proteomes" id="UP001152797"/>
    </source>
</evidence>
<protein>
    <submittedName>
        <fullName evidence="7">RNA methyltransferase pc1998</fullName>
    </submittedName>
</protein>
<dbReference type="PANTHER" id="PTHR47548">
    <property type="entry name" value="BNAA06G32370D PROTEIN"/>
    <property type="match status" value="1"/>
</dbReference>
<dbReference type="OrthoDB" id="10250660at2759"/>
<dbReference type="SUPFAM" id="SSF53335">
    <property type="entry name" value="S-adenosyl-L-methionine-dependent methyltransferases"/>
    <property type="match status" value="1"/>
</dbReference>
<reference evidence="7 8" key="2">
    <citation type="submission" date="2024-05" db="EMBL/GenBank/DDBJ databases">
        <authorList>
            <person name="Chen Y."/>
            <person name="Shah S."/>
            <person name="Dougan E. K."/>
            <person name="Thang M."/>
            <person name="Chan C."/>
        </authorList>
    </citation>
    <scope>NUCLEOTIDE SEQUENCE [LARGE SCALE GENOMIC DNA]</scope>
</reference>
<dbReference type="InterPro" id="IPR047889">
    <property type="entry name" value="KHDC4_KH-I_second"/>
</dbReference>
<dbReference type="SUPFAM" id="SSF54791">
    <property type="entry name" value="Eukaryotic type KH-domain (KH-domain type I)"/>
    <property type="match status" value="1"/>
</dbReference>
<evidence type="ECO:0000313" key="7">
    <source>
        <dbReference type="EMBL" id="CAL4777990.1"/>
    </source>
</evidence>
<dbReference type="InterPro" id="IPR036612">
    <property type="entry name" value="KH_dom_type_1_sf"/>
</dbReference>
<dbReference type="PANTHER" id="PTHR47548:SF1">
    <property type="entry name" value="S-ADENOSYL-L-METHIONINE-DEPENDENT METHYLTRANSFERASES SUPERFAMILY PROTEIN"/>
    <property type="match status" value="1"/>
</dbReference>
<dbReference type="InterPro" id="IPR053304">
    <property type="entry name" value="RNA_M5U_MTase"/>
</dbReference>
<dbReference type="AlphaFoldDB" id="A0A9P1FW32"/>
<feature type="binding site" evidence="4">
    <location>
        <position position="319"/>
    </location>
    <ligand>
        <name>S-adenosyl-L-methionine</name>
        <dbReference type="ChEBI" id="CHEBI:59789"/>
    </ligand>
</feature>
<keyword evidence="8" id="KW-1185">Reference proteome</keyword>
<evidence type="ECO:0000313" key="6">
    <source>
        <dbReference type="EMBL" id="CAI3990678.1"/>
    </source>
</evidence>
<dbReference type="GO" id="GO:0008173">
    <property type="term" value="F:RNA methyltransferase activity"/>
    <property type="evidence" value="ECO:0007669"/>
    <property type="project" value="InterPro"/>
</dbReference>
<dbReference type="InterPro" id="IPR029063">
    <property type="entry name" value="SAM-dependent_MTases_sf"/>
</dbReference>
<dbReference type="EMBL" id="CAMXCT020001502">
    <property type="protein sequence ID" value="CAL1144053.1"/>
    <property type="molecule type" value="Genomic_DNA"/>
</dbReference>
<evidence type="ECO:0000256" key="4">
    <source>
        <dbReference type="PROSITE-ProRule" id="PRU01024"/>
    </source>
</evidence>
<feature type="binding site" evidence="4">
    <location>
        <position position="433"/>
    </location>
    <ligand>
        <name>S-adenosyl-L-methionine</name>
        <dbReference type="ChEBI" id="CHEBI:59789"/>
    </ligand>
</feature>
<dbReference type="GO" id="GO:0032259">
    <property type="term" value="P:methylation"/>
    <property type="evidence" value="ECO:0007669"/>
    <property type="project" value="UniProtKB-KW"/>
</dbReference>
<keyword evidence="3 4" id="KW-0949">S-adenosyl-L-methionine</keyword>
<evidence type="ECO:0000256" key="1">
    <source>
        <dbReference type="ARBA" id="ARBA00022603"/>
    </source>
</evidence>
<dbReference type="Pfam" id="PF22675">
    <property type="entry name" value="KH-I_KHDC4-BBP"/>
    <property type="match status" value="1"/>
</dbReference>
<dbReference type="Gene3D" id="2.40.50.1070">
    <property type="match status" value="1"/>
</dbReference>
<evidence type="ECO:0000256" key="2">
    <source>
        <dbReference type="ARBA" id="ARBA00022679"/>
    </source>
</evidence>
<feature type="active site" description="Nucleophile" evidence="4">
    <location>
        <position position="471"/>
    </location>
</feature>
<reference evidence="6" key="1">
    <citation type="submission" date="2022-10" db="EMBL/GenBank/DDBJ databases">
        <authorList>
            <person name="Chen Y."/>
            <person name="Dougan E. K."/>
            <person name="Chan C."/>
            <person name="Rhodes N."/>
            <person name="Thang M."/>
        </authorList>
    </citation>
    <scope>NUCLEOTIDE SEQUENCE</scope>
</reference>
<comment type="caution">
    <text evidence="6">The sequence shown here is derived from an EMBL/GenBank/DDBJ whole genome shotgun (WGS) entry which is preliminary data.</text>
</comment>
<dbReference type="Proteomes" id="UP001152797">
    <property type="component" value="Unassembled WGS sequence"/>
</dbReference>
<keyword evidence="1 4" id="KW-0489">Methyltransferase</keyword>
<accession>A0A9P1FW32</accession>
<organism evidence="6">
    <name type="scientific">Cladocopium goreaui</name>
    <dbReference type="NCBI Taxonomy" id="2562237"/>
    <lineage>
        <taxon>Eukaryota</taxon>
        <taxon>Sar</taxon>
        <taxon>Alveolata</taxon>
        <taxon>Dinophyceae</taxon>
        <taxon>Suessiales</taxon>
        <taxon>Symbiodiniaceae</taxon>
        <taxon>Cladocopium</taxon>
    </lineage>
</organism>
<dbReference type="InterPro" id="IPR055256">
    <property type="entry name" value="KH_1_KHDC4/BBP-like"/>
</dbReference>
<dbReference type="CDD" id="cd22386">
    <property type="entry name" value="KH-I_KHDC4_rpt2"/>
    <property type="match status" value="1"/>
</dbReference>
<keyword evidence="2 4" id="KW-0808">Transferase</keyword>
<evidence type="ECO:0000256" key="3">
    <source>
        <dbReference type="ARBA" id="ARBA00022691"/>
    </source>
</evidence>
<sequence length="667" mass="74226">MAVKPLAGSRAVVYDVRPHIIDGQLGRLSSVEELQASSVKRAILAAGAAAAFAFSNRRRKSRLHLHSAISWQDLVRRSDVPEKPREFCASWGCGCAGGRKPYPYTKEEDYFRSHPAAAVLATWCHGLELRPSMWAGEPRGYRTRGKLAVGGGRSGIVIGLFKRGTWKVLPVAGCVVNHPRLMMAVQRVQQLLKRLDIRPFDHDASLEDLETAAVRYLELTLERGSGLVQLAIVWNGGEQVNPRVEALLQELWASDASDRHSFWHSIWVHWRDPDPALLRAIHSKRAEAWQQVRPLRGSGHVVECLDGLHFSFGPASFQQVNLQVFEKILQDMKLALMELLGDIGRNDDGRLRILELCSGVGVIGLSLAHAASQDLKVSLLSTDVNPNCADLFHENAKRTFPEEQDCDVKFSACTAAEALAALASDGADVLVIDPPRRGLADRRLRQRLEGGEDQAAAICNSGVQAVIYMSCGHDSFMADAERLMSGTNAGAFQLKSLSCYDMFPYTPHLEILGIFRRNQGTRPAIRRDVRANTVQAQADQGQKLQCQFIIGIEQDRAFNVKQRLLGTRGHHVKLIAQRADCKLRLRGWGSGFKEGPRRRESMDPLMLCISSKNESKHREAVELVQGLVEDVYQQYRSFKDARGEVAPELKVQINHGPRPGSRTRWTT</sequence>
<comment type="similarity">
    <text evidence="4">Belongs to the class I-like SAM-binding methyltransferase superfamily. RNA M5U methyltransferase family.</text>
</comment>
<feature type="binding site" evidence="4">
    <location>
        <position position="383"/>
    </location>
    <ligand>
        <name>S-adenosyl-L-methionine</name>
        <dbReference type="ChEBI" id="CHEBI:59789"/>
    </ligand>
</feature>